<dbReference type="EMBL" id="FOTK01000061">
    <property type="protein sequence ID" value="SFM82519.1"/>
    <property type="molecule type" value="Genomic_DNA"/>
</dbReference>
<name>A0A1I4U0Y6_9HYPH</name>
<dbReference type="STRING" id="582667.SAMN05192568_106121"/>
<gene>
    <name evidence="1" type="ORF">SAMN05192568_106121</name>
</gene>
<organism evidence="1 2">
    <name type="scientific">Methylobacterium pseudosasicola</name>
    <dbReference type="NCBI Taxonomy" id="582667"/>
    <lineage>
        <taxon>Bacteria</taxon>
        <taxon>Pseudomonadati</taxon>
        <taxon>Pseudomonadota</taxon>
        <taxon>Alphaproteobacteria</taxon>
        <taxon>Hyphomicrobiales</taxon>
        <taxon>Methylobacteriaceae</taxon>
        <taxon>Methylobacterium</taxon>
    </lineage>
</organism>
<dbReference type="Proteomes" id="UP000199048">
    <property type="component" value="Unassembled WGS sequence"/>
</dbReference>
<accession>A0A1I4U0Y6</accession>
<dbReference type="AlphaFoldDB" id="A0A1I4U0Y6"/>
<evidence type="ECO:0000313" key="2">
    <source>
        <dbReference type="Proteomes" id="UP000199048"/>
    </source>
</evidence>
<sequence length="43" mass="4779">MLALAELGLVEERTRIGQREPRWFLTAKGRDLLEQIGPGDAGD</sequence>
<proteinExistence type="predicted"/>
<reference evidence="2" key="1">
    <citation type="submission" date="2016-10" db="EMBL/GenBank/DDBJ databases">
        <authorList>
            <person name="Varghese N."/>
            <person name="Submissions S."/>
        </authorList>
    </citation>
    <scope>NUCLEOTIDE SEQUENCE [LARGE SCALE GENOMIC DNA]</scope>
    <source>
        <strain evidence="2">BL36</strain>
    </source>
</reference>
<protein>
    <submittedName>
        <fullName evidence="1">Uncharacterized protein</fullName>
    </submittedName>
</protein>
<keyword evidence="2" id="KW-1185">Reference proteome</keyword>
<evidence type="ECO:0000313" key="1">
    <source>
        <dbReference type="EMBL" id="SFM82519.1"/>
    </source>
</evidence>